<keyword evidence="2" id="KW-0732">Signal</keyword>
<accession>A0AA35KF97</accession>
<keyword evidence="4" id="KW-1185">Reference proteome</keyword>
<feature type="compositionally biased region" description="Basic and acidic residues" evidence="1">
    <location>
        <begin position="175"/>
        <end position="206"/>
    </location>
</feature>
<dbReference type="Proteomes" id="UP001178461">
    <property type="component" value="Chromosome 6"/>
</dbReference>
<evidence type="ECO:0000256" key="2">
    <source>
        <dbReference type="SAM" id="SignalP"/>
    </source>
</evidence>
<organism evidence="3 4">
    <name type="scientific">Podarcis lilfordi</name>
    <name type="common">Lilford's wall lizard</name>
    <dbReference type="NCBI Taxonomy" id="74358"/>
    <lineage>
        <taxon>Eukaryota</taxon>
        <taxon>Metazoa</taxon>
        <taxon>Chordata</taxon>
        <taxon>Craniata</taxon>
        <taxon>Vertebrata</taxon>
        <taxon>Euteleostomi</taxon>
        <taxon>Lepidosauria</taxon>
        <taxon>Squamata</taxon>
        <taxon>Bifurcata</taxon>
        <taxon>Unidentata</taxon>
        <taxon>Episquamata</taxon>
        <taxon>Laterata</taxon>
        <taxon>Lacertibaenia</taxon>
        <taxon>Lacertidae</taxon>
        <taxon>Podarcis</taxon>
    </lineage>
</organism>
<sequence>MSWKEVLVLALCKTSALLEQMHEKMDLMNEKMDLMTVVANNCGQLVNSDTEIIQGPTQEPVLIGQVQKTMEEAVVAPQIIQMERPKAPQEHKPLFLKIEVGVGQGESGAEEAFNFGETSKYARKYFLGYIDDCGEWDCGEWADLMKGDGDNFGLEPPRDLLLNEKGKKLRKRPTKDKEKCKYKQEEEDLQKGHGRDLRPSDIRLPG</sequence>
<proteinExistence type="predicted"/>
<name>A0AA35KF97_9SAUR</name>
<dbReference type="AlphaFoldDB" id="A0AA35KF97"/>
<evidence type="ECO:0000313" key="4">
    <source>
        <dbReference type="Proteomes" id="UP001178461"/>
    </source>
</evidence>
<feature type="region of interest" description="Disordered" evidence="1">
    <location>
        <begin position="153"/>
        <end position="206"/>
    </location>
</feature>
<reference evidence="3" key="1">
    <citation type="submission" date="2022-12" db="EMBL/GenBank/DDBJ databases">
        <authorList>
            <person name="Alioto T."/>
            <person name="Alioto T."/>
            <person name="Gomez Garrido J."/>
        </authorList>
    </citation>
    <scope>NUCLEOTIDE SEQUENCE</scope>
</reference>
<feature type="compositionally biased region" description="Basic and acidic residues" evidence="1">
    <location>
        <begin position="156"/>
        <end position="166"/>
    </location>
</feature>
<feature type="signal peptide" evidence="2">
    <location>
        <begin position="1"/>
        <end position="18"/>
    </location>
</feature>
<dbReference type="EMBL" id="OX395131">
    <property type="protein sequence ID" value="CAI5777045.1"/>
    <property type="molecule type" value="Genomic_DNA"/>
</dbReference>
<protein>
    <submittedName>
        <fullName evidence="3">Uncharacterized protein</fullName>
    </submittedName>
</protein>
<feature type="chain" id="PRO_5041328256" evidence="2">
    <location>
        <begin position="19"/>
        <end position="206"/>
    </location>
</feature>
<evidence type="ECO:0000313" key="3">
    <source>
        <dbReference type="EMBL" id="CAI5777045.1"/>
    </source>
</evidence>
<gene>
    <name evidence="3" type="ORF">PODLI_1B005107</name>
</gene>
<evidence type="ECO:0000256" key="1">
    <source>
        <dbReference type="SAM" id="MobiDB-lite"/>
    </source>
</evidence>